<keyword evidence="2" id="KW-1185">Reference proteome</keyword>
<accession>A0AAV5IXY7</accession>
<proteinExistence type="predicted"/>
<comment type="caution">
    <text evidence="1">The sequence shown here is derived from an EMBL/GenBank/DDBJ whole genome shotgun (WGS) entry which is preliminary data.</text>
</comment>
<evidence type="ECO:0008006" key="3">
    <source>
        <dbReference type="Google" id="ProtNLM"/>
    </source>
</evidence>
<reference evidence="1 2" key="1">
    <citation type="journal article" date="2021" name="Commun. Biol.">
        <title>The genome of Shorea leprosula (Dipterocarpaceae) highlights the ecological relevance of drought in aseasonal tropical rainforests.</title>
        <authorList>
            <person name="Ng K.K.S."/>
            <person name="Kobayashi M.J."/>
            <person name="Fawcett J.A."/>
            <person name="Hatakeyama M."/>
            <person name="Paape T."/>
            <person name="Ng C.H."/>
            <person name="Ang C.C."/>
            <person name="Tnah L.H."/>
            <person name="Lee C.T."/>
            <person name="Nishiyama T."/>
            <person name="Sese J."/>
            <person name="O'Brien M.J."/>
            <person name="Copetti D."/>
            <person name="Mohd Noor M.I."/>
            <person name="Ong R.C."/>
            <person name="Putra M."/>
            <person name="Sireger I.Z."/>
            <person name="Indrioko S."/>
            <person name="Kosugi Y."/>
            <person name="Izuno A."/>
            <person name="Isagi Y."/>
            <person name="Lee S.L."/>
            <person name="Shimizu K.K."/>
        </authorList>
    </citation>
    <scope>NUCLEOTIDE SEQUENCE [LARGE SCALE GENOMIC DNA]</scope>
    <source>
        <strain evidence="1">214</strain>
    </source>
</reference>
<organism evidence="1 2">
    <name type="scientific">Rubroshorea leprosula</name>
    <dbReference type="NCBI Taxonomy" id="152421"/>
    <lineage>
        <taxon>Eukaryota</taxon>
        <taxon>Viridiplantae</taxon>
        <taxon>Streptophyta</taxon>
        <taxon>Embryophyta</taxon>
        <taxon>Tracheophyta</taxon>
        <taxon>Spermatophyta</taxon>
        <taxon>Magnoliopsida</taxon>
        <taxon>eudicotyledons</taxon>
        <taxon>Gunneridae</taxon>
        <taxon>Pentapetalae</taxon>
        <taxon>rosids</taxon>
        <taxon>malvids</taxon>
        <taxon>Malvales</taxon>
        <taxon>Dipterocarpaceae</taxon>
        <taxon>Rubroshorea</taxon>
    </lineage>
</organism>
<evidence type="ECO:0000313" key="1">
    <source>
        <dbReference type="EMBL" id="GKV02693.1"/>
    </source>
</evidence>
<evidence type="ECO:0000313" key="2">
    <source>
        <dbReference type="Proteomes" id="UP001054252"/>
    </source>
</evidence>
<dbReference type="AlphaFoldDB" id="A0AAV5IXY7"/>
<name>A0AAV5IXY7_9ROSI</name>
<sequence length="67" mass="7539">MLSFFSCPRTRFRSLETFSPCRKSWICSVLTAGCSCFVGANCFDFSPRELPLHCRRPSPNCSSGFCC</sequence>
<protein>
    <recommendedName>
        <fullName evidence="3">Secreted protein</fullName>
    </recommendedName>
</protein>
<dbReference type="Proteomes" id="UP001054252">
    <property type="component" value="Unassembled WGS sequence"/>
</dbReference>
<dbReference type="EMBL" id="BPVZ01000019">
    <property type="protein sequence ID" value="GKV02693.1"/>
    <property type="molecule type" value="Genomic_DNA"/>
</dbReference>
<gene>
    <name evidence="1" type="ORF">SLEP1_g15091</name>
</gene>